<gene>
    <name evidence="3" type="ORF">D7V78_19020</name>
</gene>
<keyword evidence="1" id="KW-0175">Coiled coil</keyword>
<organism evidence="3 4">
    <name type="scientific">Parabacteroides distasonis</name>
    <dbReference type="NCBI Taxonomy" id="823"/>
    <lineage>
        <taxon>Bacteria</taxon>
        <taxon>Pseudomonadati</taxon>
        <taxon>Bacteroidota</taxon>
        <taxon>Bacteroidia</taxon>
        <taxon>Bacteroidales</taxon>
        <taxon>Tannerellaceae</taxon>
        <taxon>Parabacteroides</taxon>
    </lineage>
</organism>
<evidence type="ECO:0000313" key="3">
    <source>
        <dbReference type="EMBL" id="RLT71854.1"/>
    </source>
</evidence>
<protein>
    <recommendedName>
        <fullName evidence="5">Transmembrane protein</fullName>
    </recommendedName>
</protein>
<proteinExistence type="predicted"/>
<keyword evidence="2" id="KW-1133">Transmembrane helix</keyword>
<keyword evidence="2" id="KW-0472">Membrane</keyword>
<feature type="coiled-coil region" evidence="1">
    <location>
        <begin position="53"/>
        <end position="80"/>
    </location>
</feature>
<evidence type="ECO:0008006" key="5">
    <source>
        <dbReference type="Google" id="ProtNLM"/>
    </source>
</evidence>
<sequence length="158" mass="18716">MDSLYTVIGFVGSVASIIGWIMSWKYKDKTRNKIMYFIIFILSGLTALTFHLYKEETDKRLKLENRKQEVRLEAQNMLKSYPNYISYYEPGENEGVLYGTLVLLEKNKDIFPETYELYKKDVIQKIEKSNRETDIFRRREQMEIAGKAAMQFLKLLAQ</sequence>
<dbReference type="RefSeq" id="WP_046151797.1">
    <property type="nucleotide sequence ID" value="NZ_QXXG01000097.1"/>
</dbReference>
<feature type="transmembrane region" description="Helical" evidence="2">
    <location>
        <begin position="6"/>
        <end position="22"/>
    </location>
</feature>
<feature type="transmembrane region" description="Helical" evidence="2">
    <location>
        <begin position="34"/>
        <end position="53"/>
    </location>
</feature>
<comment type="caution">
    <text evidence="3">The sequence shown here is derived from an EMBL/GenBank/DDBJ whole genome shotgun (WGS) entry which is preliminary data.</text>
</comment>
<name>A0A3L7ZIY5_PARDI</name>
<accession>A0A3L7ZIY5</accession>
<dbReference type="OrthoDB" id="7068891at2"/>
<dbReference type="EMBL" id="RAYI01000088">
    <property type="protein sequence ID" value="RLT71854.1"/>
    <property type="molecule type" value="Genomic_DNA"/>
</dbReference>
<reference evidence="3 4" key="1">
    <citation type="submission" date="2018-09" db="EMBL/GenBank/DDBJ databases">
        <title>Murine metabolic-syndrome-specific gut microbial biobank.</title>
        <authorList>
            <person name="Liu C."/>
        </authorList>
    </citation>
    <scope>NUCLEOTIDE SEQUENCE [LARGE SCALE GENOMIC DNA]</scope>
    <source>
        <strain evidence="3 4">8-P5</strain>
    </source>
</reference>
<evidence type="ECO:0000256" key="1">
    <source>
        <dbReference type="SAM" id="Coils"/>
    </source>
</evidence>
<dbReference type="AlphaFoldDB" id="A0A3L7ZIY5"/>
<keyword evidence="2" id="KW-0812">Transmembrane</keyword>
<evidence type="ECO:0000256" key="2">
    <source>
        <dbReference type="SAM" id="Phobius"/>
    </source>
</evidence>
<evidence type="ECO:0000313" key="4">
    <source>
        <dbReference type="Proteomes" id="UP000278164"/>
    </source>
</evidence>
<dbReference type="Proteomes" id="UP000278164">
    <property type="component" value="Unassembled WGS sequence"/>
</dbReference>